<dbReference type="RefSeq" id="WP_259487147.1">
    <property type="nucleotide sequence ID" value="NZ_JANTEZ010000005.1"/>
</dbReference>
<feature type="compositionally biased region" description="Basic and acidic residues" evidence="1">
    <location>
        <begin position="33"/>
        <end position="68"/>
    </location>
</feature>
<gene>
    <name evidence="2" type="ORF">NVV95_13890</name>
</gene>
<keyword evidence="3" id="KW-1185">Reference proteome</keyword>
<proteinExistence type="predicted"/>
<evidence type="ECO:0008006" key="4">
    <source>
        <dbReference type="Google" id="ProtNLM"/>
    </source>
</evidence>
<organism evidence="2 3">
    <name type="scientific">Herbiconiux gentiana</name>
    <dbReference type="NCBI Taxonomy" id="2970912"/>
    <lineage>
        <taxon>Bacteria</taxon>
        <taxon>Bacillati</taxon>
        <taxon>Actinomycetota</taxon>
        <taxon>Actinomycetes</taxon>
        <taxon>Micrococcales</taxon>
        <taxon>Microbacteriaceae</taxon>
        <taxon>Herbiconiux</taxon>
    </lineage>
</organism>
<accession>A0ABT2GL40</accession>
<feature type="region of interest" description="Disordered" evidence="1">
    <location>
        <begin position="1"/>
        <end position="113"/>
    </location>
</feature>
<dbReference type="EMBL" id="JANTEZ010000005">
    <property type="protein sequence ID" value="MCS5715639.1"/>
    <property type="molecule type" value="Genomic_DNA"/>
</dbReference>
<name>A0ABT2GL40_9MICO</name>
<dbReference type="Proteomes" id="UP001165580">
    <property type="component" value="Unassembled WGS sequence"/>
</dbReference>
<sequence>MTDTAPTPDDADHPDALDQAGSFGAPAVDAAPDDSRDPADQPDGVDERGEKSSLDPDHESFAAREAHVDGAGPNGSGTSSPDGIGAYSDGPDASAEPADPHADSPNPDADGVA</sequence>
<evidence type="ECO:0000313" key="3">
    <source>
        <dbReference type="Proteomes" id="UP001165580"/>
    </source>
</evidence>
<protein>
    <recommendedName>
        <fullName evidence="4">Chemotaxis protein</fullName>
    </recommendedName>
</protein>
<evidence type="ECO:0000256" key="1">
    <source>
        <dbReference type="SAM" id="MobiDB-lite"/>
    </source>
</evidence>
<reference evidence="2" key="1">
    <citation type="submission" date="2022-08" db="EMBL/GenBank/DDBJ databases">
        <authorList>
            <person name="Deng Y."/>
            <person name="Han X.-F."/>
            <person name="Zhang Y.-Q."/>
        </authorList>
    </citation>
    <scope>NUCLEOTIDE SEQUENCE</scope>
    <source>
        <strain evidence="2">CPCC 205716</strain>
    </source>
</reference>
<evidence type="ECO:0000313" key="2">
    <source>
        <dbReference type="EMBL" id="MCS5715639.1"/>
    </source>
</evidence>
<comment type="caution">
    <text evidence="2">The sequence shown here is derived from an EMBL/GenBank/DDBJ whole genome shotgun (WGS) entry which is preliminary data.</text>
</comment>